<name>A0A8H6FF67_9LECA</name>
<gene>
    <name evidence="2" type="ORF">HO133_009878</name>
</gene>
<sequence>MADQTYGGNSLAVAENPPTQTSTRREFTMQPHTPRSQTPGRTQTLARNSRGTLSRLPECGGDDGEGRLHDRQADTGAETADGDHER</sequence>
<dbReference type="RefSeq" id="XP_037154585.1">
    <property type="nucleotide sequence ID" value="XM_037300737.1"/>
</dbReference>
<dbReference type="GeneID" id="59338273"/>
<accession>A0A8H6FF67</accession>
<dbReference type="AlphaFoldDB" id="A0A8H6FF67"/>
<reference evidence="2 3" key="1">
    <citation type="journal article" date="2020" name="Genomics">
        <title>Complete, high-quality genomes from long-read metagenomic sequencing of two wolf lichen thalli reveals enigmatic genome architecture.</title>
        <authorList>
            <person name="McKenzie S.K."/>
            <person name="Walston R.F."/>
            <person name="Allen J.L."/>
        </authorList>
    </citation>
    <scope>NUCLEOTIDE SEQUENCE [LARGE SCALE GENOMIC DNA]</scope>
    <source>
        <strain evidence="2">WasteWater1</strain>
    </source>
</reference>
<evidence type="ECO:0000313" key="2">
    <source>
        <dbReference type="EMBL" id="KAF6225876.1"/>
    </source>
</evidence>
<evidence type="ECO:0000256" key="1">
    <source>
        <dbReference type="SAM" id="MobiDB-lite"/>
    </source>
</evidence>
<dbReference type="EMBL" id="JACCJB010000007">
    <property type="protein sequence ID" value="KAF6225876.1"/>
    <property type="molecule type" value="Genomic_DNA"/>
</dbReference>
<keyword evidence="3" id="KW-1185">Reference proteome</keyword>
<feature type="compositionally biased region" description="Polar residues" evidence="1">
    <location>
        <begin position="30"/>
        <end position="52"/>
    </location>
</feature>
<proteinExistence type="predicted"/>
<evidence type="ECO:0000313" key="3">
    <source>
        <dbReference type="Proteomes" id="UP000593566"/>
    </source>
</evidence>
<feature type="compositionally biased region" description="Basic and acidic residues" evidence="1">
    <location>
        <begin position="64"/>
        <end position="73"/>
    </location>
</feature>
<feature type="region of interest" description="Disordered" evidence="1">
    <location>
        <begin position="1"/>
        <end position="86"/>
    </location>
</feature>
<organism evidence="2 3">
    <name type="scientific">Letharia lupina</name>
    <dbReference type="NCBI Taxonomy" id="560253"/>
    <lineage>
        <taxon>Eukaryota</taxon>
        <taxon>Fungi</taxon>
        <taxon>Dikarya</taxon>
        <taxon>Ascomycota</taxon>
        <taxon>Pezizomycotina</taxon>
        <taxon>Lecanoromycetes</taxon>
        <taxon>OSLEUM clade</taxon>
        <taxon>Lecanoromycetidae</taxon>
        <taxon>Lecanorales</taxon>
        <taxon>Lecanorineae</taxon>
        <taxon>Parmeliaceae</taxon>
        <taxon>Letharia</taxon>
    </lineage>
</organism>
<comment type="caution">
    <text evidence="2">The sequence shown here is derived from an EMBL/GenBank/DDBJ whole genome shotgun (WGS) entry which is preliminary data.</text>
</comment>
<dbReference type="Proteomes" id="UP000593566">
    <property type="component" value="Unassembled WGS sequence"/>
</dbReference>
<protein>
    <submittedName>
        <fullName evidence="2">Uncharacterized protein</fullName>
    </submittedName>
</protein>